<gene>
    <name evidence="2" type="ORF">ACH5RR_011645</name>
</gene>
<proteinExistence type="predicted"/>
<keyword evidence="3" id="KW-1185">Reference proteome</keyword>
<accession>A0ABD3A5K6</accession>
<dbReference type="Proteomes" id="UP001630127">
    <property type="component" value="Unassembled WGS sequence"/>
</dbReference>
<organism evidence="2 3">
    <name type="scientific">Cinchona calisaya</name>
    <dbReference type="NCBI Taxonomy" id="153742"/>
    <lineage>
        <taxon>Eukaryota</taxon>
        <taxon>Viridiplantae</taxon>
        <taxon>Streptophyta</taxon>
        <taxon>Embryophyta</taxon>
        <taxon>Tracheophyta</taxon>
        <taxon>Spermatophyta</taxon>
        <taxon>Magnoliopsida</taxon>
        <taxon>eudicotyledons</taxon>
        <taxon>Gunneridae</taxon>
        <taxon>Pentapetalae</taxon>
        <taxon>asterids</taxon>
        <taxon>lamiids</taxon>
        <taxon>Gentianales</taxon>
        <taxon>Rubiaceae</taxon>
        <taxon>Cinchonoideae</taxon>
        <taxon>Cinchoneae</taxon>
        <taxon>Cinchona</taxon>
    </lineage>
</organism>
<protein>
    <recommendedName>
        <fullName evidence="1">RNase H type-1 domain-containing protein</fullName>
    </recommendedName>
</protein>
<dbReference type="Pfam" id="PF13456">
    <property type="entry name" value="RVT_3"/>
    <property type="match status" value="1"/>
</dbReference>
<dbReference type="Gene3D" id="3.30.420.10">
    <property type="entry name" value="Ribonuclease H-like superfamily/Ribonuclease H"/>
    <property type="match status" value="1"/>
</dbReference>
<evidence type="ECO:0000313" key="2">
    <source>
        <dbReference type="EMBL" id="KAL3526989.1"/>
    </source>
</evidence>
<feature type="domain" description="RNase H type-1" evidence="1">
    <location>
        <begin position="31"/>
        <end position="110"/>
    </location>
</feature>
<dbReference type="EMBL" id="JBJUIK010000005">
    <property type="protein sequence ID" value="KAL3526989.1"/>
    <property type="molecule type" value="Genomic_DNA"/>
</dbReference>
<dbReference type="InterPro" id="IPR036397">
    <property type="entry name" value="RNaseH_sf"/>
</dbReference>
<name>A0ABD3A5K6_9GENT</name>
<evidence type="ECO:0000259" key="1">
    <source>
        <dbReference type="Pfam" id="PF13456"/>
    </source>
</evidence>
<dbReference type="AlphaFoldDB" id="A0ABD3A5K6"/>
<sequence>MIAQDCIVISIAGKVDRRKNRAGIADNPTLEAETVRLAFLEAKAAGWTRVKLLLTNQAIVNKVNNNLAEDVQLATLLEDIRNLKDLFSWCSLSCVSTNCNTWANNLARFAVDLIAAVFWKDHYPSWLCSRSYSCSFLEGSLS</sequence>
<reference evidence="2 3" key="1">
    <citation type="submission" date="2024-11" db="EMBL/GenBank/DDBJ databases">
        <title>A near-complete genome assembly of Cinchona calisaya.</title>
        <authorList>
            <person name="Lian D.C."/>
            <person name="Zhao X.W."/>
            <person name="Wei L."/>
        </authorList>
    </citation>
    <scope>NUCLEOTIDE SEQUENCE [LARGE SCALE GENOMIC DNA]</scope>
    <source>
        <tissue evidence="2">Nenye</tissue>
    </source>
</reference>
<dbReference type="InterPro" id="IPR002156">
    <property type="entry name" value="RNaseH_domain"/>
</dbReference>
<comment type="caution">
    <text evidence="2">The sequence shown here is derived from an EMBL/GenBank/DDBJ whole genome shotgun (WGS) entry which is preliminary data.</text>
</comment>
<evidence type="ECO:0000313" key="3">
    <source>
        <dbReference type="Proteomes" id="UP001630127"/>
    </source>
</evidence>